<dbReference type="SMART" id="SM00487">
    <property type="entry name" value="DEXDc"/>
    <property type="match status" value="1"/>
</dbReference>
<dbReference type="Pfam" id="PF18135">
    <property type="entry name" value="Type_ISP_C"/>
    <property type="match status" value="1"/>
</dbReference>
<evidence type="ECO:0000256" key="1">
    <source>
        <dbReference type="SAM" id="MobiDB-lite"/>
    </source>
</evidence>
<feature type="domain" description="Helicase C-terminal" evidence="3">
    <location>
        <begin position="478"/>
        <end position="683"/>
    </location>
</feature>
<dbReference type="InterPro" id="IPR050742">
    <property type="entry name" value="Helicase_Restrict-Modif_Enz"/>
</dbReference>
<dbReference type="InterPro" id="IPR014001">
    <property type="entry name" value="Helicase_ATP-bd"/>
</dbReference>
<dbReference type="SMART" id="SM00490">
    <property type="entry name" value="HELICc"/>
    <property type="match status" value="1"/>
</dbReference>
<dbReference type="InterPro" id="IPR039442">
    <property type="entry name" value="Mrr-like_dom"/>
</dbReference>
<dbReference type="Pfam" id="PF22240">
    <property type="entry name" value="ISP_coupler"/>
    <property type="match status" value="1"/>
</dbReference>
<dbReference type="PROSITE" id="PS51194">
    <property type="entry name" value="HELICASE_CTER"/>
    <property type="match status" value="1"/>
</dbReference>
<keyword evidence="4" id="KW-0547">Nucleotide-binding</keyword>
<evidence type="ECO:0000313" key="4">
    <source>
        <dbReference type="EMBL" id="SSA34454.1"/>
    </source>
</evidence>
<protein>
    <submittedName>
        <fullName evidence="4">Predicted helicase</fullName>
    </submittedName>
</protein>
<dbReference type="InterPro" id="IPR001650">
    <property type="entry name" value="Helicase_C-like"/>
</dbReference>
<feature type="compositionally biased region" description="Acidic residues" evidence="1">
    <location>
        <begin position="516"/>
        <end position="528"/>
    </location>
</feature>
<proteinExistence type="predicted"/>
<dbReference type="GO" id="GO:0008168">
    <property type="term" value="F:methyltransferase activity"/>
    <property type="evidence" value="ECO:0007669"/>
    <property type="project" value="InterPro"/>
</dbReference>
<dbReference type="InterPro" id="IPR011856">
    <property type="entry name" value="tRNA_endonuc-like_dom_sf"/>
</dbReference>
<dbReference type="PROSITE" id="PS00092">
    <property type="entry name" value="N6_MTASE"/>
    <property type="match status" value="1"/>
</dbReference>
<dbReference type="InterPro" id="IPR053980">
    <property type="entry name" value="ISP_coupler"/>
</dbReference>
<gene>
    <name evidence="4" type="ORF">SAMN04489750_1776</name>
</gene>
<dbReference type="GO" id="GO:0004386">
    <property type="term" value="F:helicase activity"/>
    <property type="evidence" value="ECO:0007669"/>
    <property type="project" value="UniProtKB-KW"/>
</dbReference>
<dbReference type="PANTHER" id="PTHR47396:SF1">
    <property type="entry name" value="ATP-DEPENDENT HELICASE IRC3-RELATED"/>
    <property type="match status" value="1"/>
</dbReference>
<dbReference type="Gene3D" id="3.40.1350.10">
    <property type="match status" value="1"/>
</dbReference>
<feature type="region of interest" description="Disordered" evidence="1">
    <location>
        <begin position="514"/>
        <end position="542"/>
    </location>
</feature>
<evidence type="ECO:0000313" key="5">
    <source>
        <dbReference type="Proteomes" id="UP000250028"/>
    </source>
</evidence>
<dbReference type="InterPro" id="IPR041635">
    <property type="entry name" value="Type_ISP_LLaBIII_C"/>
</dbReference>
<evidence type="ECO:0000259" key="3">
    <source>
        <dbReference type="PROSITE" id="PS51194"/>
    </source>
</evidence>
<dbReference type="Pfam" id="PF04851">
    <property type="entry name" value="ResIII"/>
    <property type="match status" value="1"/>
</dbReference>
<dbReference type="GO" id="GO:0032259">
    <property type="term" value="P:methylation"/>
    <property type="evidence" value="ECO:0007669"/>
    <property type="project" value="InterPro"/>
</dbReference>
<keyword evidence="5" id="KW-1185">Reference proteome</keyword>
<dbReference type="GO" id="GO:0003677">
    <property type="term" value="F:DNA binding"/>
    <property type="evidence" value="ECO:0007669"/>
    <property type="project" value="InterPro"/>
</dbReference>
<dbReference type="GO" id="GO:0005524">
    <property type="term" value="F:ATP binding"/>
    <property type="evidence" value="ECO:0007669"/>
    <property type="project" value="InterPro"/>
</dbReference>
<evidence type="ECO:0000259" key="2">
    <source>
        <dbReference type="PROSITE" id="PS51192"/>
    </source>
</evidence>
<dbReference type="CDD" id="cd22333">
    <property type="entry name" value="LlaBIII_nuclease-like"/>
    <property type="match status" value="1"/>
</dbReference>
<organism evidence="4 5">
    <name type="scientific">Branchiibius hedensis</name>
    <dbReference type="NCBI Taxonomy" id="672460"/>
    <lineage>
        <taxon>Bacteria</taxon>
        <taxon>Bacillati</taxon>
        <taxon>Actinomycetota</taxon>
        <taxon>Actinomycetes</taxon>
        <taxon>Micrococcales</taxon>
        <taxon>Dermacoccaceae</taxon>
        <taxon>Branchiibius</taxon>
    </lineage>
</organism>
<dbReference type="Gene3D" id="3.40.50.150">
    <property type="entry name" value="Vaccinia Virus protein VP39"/>
    <property type="match status" value="1"/>
</dbReference>
<name>A0A2Y8ZRE5_9MICO</name>
<accession>A0A2Y8ZRE5</accession>
<dbReference type="InterPro" id="IPR006935">
    <property type="entry name" value="Helicase/UvrB_N"/>
</dbReference>
<dbReference type="PRINTS" id="PR00507">
    <property type="entry name" value="N12N6MTFRASE"/>
</dbReference>
<dbReference type="PANTHER" id="PTHR47396">
    <property type="entry name" value="TYPE I RESTRICTION ENZYME ECOKI R PROTEIN"/>
    <property type="match status" value="1"/>
</dbReference>
<dbReference type="Pfam" id="PF00271">
    <property type="entry name" value="Helicase_C"/>
    <property type="match status" value="1"/>
</dbReference>
<dbReference type="Proteomes" id="UP000250028">
    <property type="component" value="Unassembled WGS sequence"/>
</dbReference>
<dbReference type="InterPro" id="IPR002052">
    <property type="entry name" value="DNA_methylase_N6_adenine_CS"/>
</dbReference>
<dbReference type="SUPFAM" id="SSF52980">
    <property type="entry name" value="Restriction endonuclease-like"/>
    <property type="match status" value="1"/>
</dbReference>
<dbReference type="GO" id="GO:0005829">
    <property type="term" value="C:cytosol"/>
    <property type="evidence" value="ECO:0007669"/>
    <property type="project" value="TreeGrafter"/>
</dbReference>
<dbReference type="SUPFAM" id="SSF52540">
    <property type="entry name" value="P-loop containing nucleoside triphosphate hydrolases"/>
    <property type="match status" value="1"/>
</dbReference>
<dbReference type="Pfam" id="PF13156">
    <property type="entry name" value="Mrr_cat_2"/>
    <property type="match status" value="1"/>
</dbReference>
<dbReference type="InterPro" id="IPR011335">
    <property type="entry name" value="Restrct_endonuc-II-like"/>
</dbReference>
<keyword evidence="4" id="KW-0347">Helicase</keyword>
<dbReference type="InterPro" id="IPR027417">
    <property type="entry name" value="P-loop_NTPase"/>
</dbReference>
<dbReference type="CDD" id="cd18785">
    <property type="entry name" value="SF2_C"/>
    <property type="match status" value="1"/>
</dbReference>
<keyword evidence="4" id="KW-0378">Hydrolase</keyword>
<reference evidence="5" key="1">
    <citation type="submission" date="2016-10" db="EMBL/GenBank/DDBJ databases">
        <authorList>
            <person name="Varghese N."/>
            <person name="Submissions S."/>
        </authorList>
    </citation>
    <scope>NUCLEOTIDE SEQUENCE [LARGE SCALE GENOMIC DNA]</scope>
    <source>
        <strain evidence="5">DSM 22951</strain>
    </source>
</reference>
<dbReference type="PROSITE" id="PS51192">
    <property type="entry name" value="HELICASE_ATP_BIND_1"/>
    <property type="match status" value="1"/>
</dbReference>
<feature type="domain" description="Helicase ATP-binding" evidence="2">
    <location>
        <begin position="192"/>
        <end position="393"/>
    </location>
</feature>
<dbReference type="SUPFAM" id="SSF53335">
    <property type="entry name" value="S-adenosyl-L-methionine-dependent methyltransferases"/>
    <property type="match status" value="1"/>
</dbReference>
<dbReference type="Gene3D" id="3.40.50.300">
    <property type="entry name" value="P-loop containing nucleotide triphosphate hydrolases"/>
    <property type="match status" value="2"/>
</dbReference>
<dbReference type="InterPro" id="IPR029063">
    <property type="entry name" value="SAM-dependent_MTases_sf"/>
</dbReference>
<dbReference type="EMBL" id="UESZ01000001">
    <property type="protein sequence ID" value="SSA34454.1"/>
    <property type="molecule type" value="Genomic_DNA"/>
</dbReference>
<dbReference type="GO" id="GO:0016787">
    <property type="term" value="F:hydrolase activity"/>
    <property type="evidence" value="ECO:0007669"/>
    <property type="project" value="InterPro"/>
</dbReference>
<keyword evidence="4" id="KW-0067">ATP-binding</keyword>
<sequence>MMTPMPSPSPAATAVTIYDVLDQIRASATSEYDKGDRFERLMVTFLRTDPTYADQFTEVWRWKDWPGRDGKVDTGIDLVAVDRLTGGNVAIQCKFYAQNHHVSKADLDGFLAASGTAQFTRRIIVSTGADWGSNAEAVMHNQTIPVTRIGMAELASSSVDWSAYEISTPETMPTLGKNTVRPYQRKAIDDVLAGFEEHDRGKLIMACGTGKTYTSLRLAEELVGAGGRVLFLVPSISLLSQTVPAWANNAQVPLRMLGVCSDPKASKATASTEDISSVDMPLPATTNVDLVSSRLQDAATEPDRMTVVFSTYQSIQVVSEAIKASELGGFDLIVCDEAHRTTGVTLAGVDESAFVKVHDNTFLPASKRLYMTATPRIFGEASKGKAKLKDAVLASMDDEALFGPELHRLGFGEAVSKNLLTDYRVLILTVDERYVSGNFQSELAEDGEIQLSDAAKIIGCWNGLAKHFDTMPTEPLAPMQRAVAFLPNIKTSKAIASAFPAVVERHIETIERRTAEDDDFEDDFEESADGSTSRGYAGDEPSRDLRVECEHIDGTFNALERNERLEWLKAPATEGVCRVLTNARCLSEGVDVPALDAVMFLTPRGSEVDIVQSVGRVMRRAPGKDYGYIILPVAVPAGEAPEKALADNKRYSVIWQVLNALRSHDDRFNAEINKIDLNKKKTSPRIGFGGIDKDGNTTDGSATQEGLDLDFGEWRDAIYAKIVQKVGDRKYWENWAGDVAVIAQQLIERLTGLLGDESNTAESNTAAAQFDDFLEGLRGNLNDSITRDDAIEMLAQHLITRPIFQSLFGSYDFAKSNPVAQIMERMLAVLDEHALDTETASLEQFYESVALRLDDIDNTEGRQRILVELYDNFFAKAFKKMVDKNGMVYTPIEIVDFILRSADDLLREHFDQGLTSEGVHILDGFTGTGTFIVRLLQLGLIEREDLIRKYRNEIHANELLLLAYYIAAVNIESAYLDARRETAQVPDDVEYEPFPGLVLTDTFQSYEDGDTLDESVFVTNNDRIVKQRALPITVIIGNPPYSSGQDSANDDNANESYPGLDASIRDTYAALSTATNKNSLYDSYIRAFRWATLRLGDRGVIAFVTNGGWIDSNTADGMRKTLGTEFSDIYVYNLRGNARTAGDQRQREGGGVFSAGSRATVAVTVLVRDPERSGVARIHYTDVGDYLTREAKLAAVADAGSVVELSAVEVIPNEFGDWINQRRDDFGRFMPIGDKVSRPTVFGSYAAGVKTKRDAWVWNFGQRSLIRNVEHTIRAFNAGLSSSSVASSPADLSWSRKLRTRHEQDRPLAVDIEAVQVGGYRPFTKELIYCDSGLVDEMGSTPSYFAGRKAGLGFMVVAPRAEVESGLLALHDIPDLSFFSYSGQFFARWRYEKIDADDGTLGIDTSTGNGEIIDGYRRIDNITDEALAKFVAAYGDSFTKDDVFHYVYGLLHSPDYRATYAADLKKMLPRIPLVEDAAPYVEAGRALMELHLGYEEVDVYPLAGIDAEPPTGADPFDFYRIQKMAFAKTRDPETNKQIADRSTIVYNDRITLSGVPEGAHRYMLGSRSAIEWIIDRYQVKTDKPSGIVNDPNDWSREVDDPRYIIDLLGRIVTVSLKTMQVVDGLPSLAVREVQ</sequence>